<name>A0AAD5PMM1_9CRUS</name>
<dbReference type="PANTHER" id="PTHR46409">
    <property type="entry name" value="HTH PSQ-TYPE DOMAIN-CONTAINING PROTEIN"/>
    <property type="match status" value="1"/>
</dbReference>
<comment type="caution">
    <text evidence="1">The sequence shown here is derived from an EMBL/GenBank/DDBJ whole genome shotgun (WGS) entry which is preliminary data.</text>
</comment>
<sequence length="247" mass="27709">MGFLNQSTKLTASKVDRQFSKFGKQLAEEISSLKGLGYLAFDGRKDKTLVRENSIQSFTREEHIVVLSQPGSRYVDHFTPISGKAIDIAKQLFRIVEATESVNTLDVKLPDGTAVNTGCANGAIRLLELHLNRPLQRAICQLHLNELPFRHIFKELDGKTTGPSSYFGCIVRGRVKQIPDAVTNQFTGDQKYLYDICLAVQTGIIPTGLELRSPGKLSEARWLTKANRILRLYISTEKPTDKLNRYI</sequence>
<dbReference type="AlphaFoldDB" id="A0AAD5PMM1"/>
<gene>
    <name evidence="1" type="ORF">GHT06_022581</name>
</gene>
<dbReference type="PANTHER" id="PTHR46409:SF1">
    <property type="entry name" value="HTH PSQ-TYPE DOMAIN-CONTAINING PROTEIN"/>
    <property type="match status" value="1"/>
</dbReference>
<evidence type="ECO:0000313" key="1">
    <source>
        <dbReference type="EMBL" id="KAI9552227.1"/>
    </source>
</evidence>
<proteinExistence type="predicted"/>
<evidence type="ECO:0000313" key="2">
    <source>
        <dbReference type="Proteomes" id="UP000820818"/>
    </source>
</evidence>
<dbReference type="EMBL" id="WJBH02000010">
    <property type="protein sequence ID" value="KAI9552227.1"/>
    <property type="molecule type" value="Genomic_DNA"/>
</dbReference>
<reference evidence="1 2" key="1">
    <citation type="submission" date="2022-05" db="EMBL/GenBank/DDBJ databases">
        <title>A multi-omics perspective on studying reproductive biology in Daphnia sinensis.</title>
        <authorList>
            <person name="Jia J."/>
        </authorList>
    </citation>
    <scope>NUCLEOTIDE SEQUENCE [LARGE SCALE GENOMIC DNA]</scope>
    <source>
        <strain evidence="1 2">WSL</strain>
    </source>
</reference>
<accession>A0AAD5PMM1</accession>
<organism evidence="1 2">
    <name type="scientific">Daphnia sinensis</name>
    <dbReference type="NCBI Taxonomy" id="1820382"/>
    <lineage>
        <taxon>Eukaryota</taxon>
        <taxon>Metazoa</taxon>
        <taxon>Ecdysozoa</taxon>
        <taxon>Arthropoda</taxon>
        <taxon>Crustacea</taxon>
        <taxon>Branchiopoda</taxon>
        <taxon>Diplostraca</taxon>
        <taxon>Cladocera</taxon>
        <taxon>Anomopoda</taxon>
        <taxon>Daphniidae</taxon>
        <taxon>Daphnia</taxon>
        <taxon>Daphnia similis group</taxon>
    </lineage>
</organism>
<dbReference type="Proteomes" id="UP000820818">
    <property type="component" value="Linkage Group LG10"/>
</dbReference>
<protein>
    <submittedName>
        <fullName evidence="1">Uncharacterized protein</fullName>
    </submittedName>
</protein>
<keyword evidence="2" id="KW-1185">Reference proteome</keyword>